<dbReference type="KEGG" id="mars:A8C75_19045"/>
<evidence type="ECO:0000313" key="3">
    <source>
        <dbReference type="Proteomes" id="UP000078070"/>
    </source>
</evidence>
<dbReference type="OrthoDB" id="1550913at2"/>
<dbReference type="PANTHER" id="PTHR36930">
    <property type="entry name" value="METAL-SULFUR CLUSTER BIOSYNTHESIS PROTEINS YUAD-RELATED"/>
    <property type="match status" value="1"/>
</dbReference>
<dbReference type="Proteomes" id="UP000078070">
    <property type="component" value="Chromosome"/>
</dbReference>
<keyword evidence="3" id="KW-1185">Reference proteome</keyword>
<dbReference type="RefSeq" id="WP_067385900.1">
    <property type="nucleotide sequence ID" value="NZ_CP015839.1"/>
</dbReference>
<proteinExistence type="predicted"/>
<name>A0A1A9F2H4_9GAMM</name>
<dbReference type="InterPro" id="IPR052716">
    <property type="entry name" value="MOSC_domain"/>
</dbReference>
<evidence type="ECO:0000259" key="1">
    <source>
        <dbReference type="PROSITE" id="PS51340"/>
    </source>
</evidence>
<dbReference type="Pfam" id="PF03473">
    <property type="entry name" value="MOSC"/>
    <property type="match status" value="1"/>
</dbReference>
<dbReference type="STRING" id="1821621.A8C75_19045"/>
<reference evidence="3" key="1">
    <citation type="submission" date="2016-05" db="EMBL/GenBank/DDBJ databases">
        <authorList>
            <person name="Baek K."/>
            <person name="Yang S.-J."/>
        </authorList>
    </citation>
    <scope>NUCLEOTIDE SEQUENCE [LARGE SCALE GENOMIC DNA]</scope>
    <source>
        <strain evidence="3">ST58-10</strain>
    </source>
</reference>
<gene>
    <name evidence="2" type="ORF">A8C75_19045</name>
</gene>
<dbReference type="Gene3D" id="2.40.33.20">
    <property type="entry name" value="PK beta-barrel domain-like"/>
    <property type="match status" value="1"/>
</dbReference>
<organism evidence="2 3">
    <name type="scientific">Marinobacterium aestuarii</name>
    <dbReference type="NCBI Taxonomy" id="1821621"/>
    <lineage>
        <taxon>Bacteria</taxon>
        <taxon>Pseudomonadati</taxon>
        <taxon>Pseudomonadota</taxon>
        <taxon>Gammaproteobacteria</taxon>
        <taxon>Oceanospirillales</taxon>
        <taxon>Oceanospirillaceae</taxon>
        <taxon>Marinobacterium</taxon>
    </lineage>
</organism>
<sequence>MRGQMAKLLGTLPQCGVLEQILLRPSRQEPMQSVTEASVELGQGLLGDRFSGRVDSKRQITLFQAEHLAVLASLLHRESLDPALLRRNLLVRGISLHALSGRRFRIGEVLLEGAGQCHPCSRMEAVLGPGGFNAMRGIGGLCVRIIEGGRIRVGDRVQAEPEPEPEPLARL</sequence>
<protein>
    <submittedName>
        <fullName evidence="2">Sulfurase</fullName>
    </submittedName>
</protein>
<dbReference type="GO" id="GO:0003824">
    <property type="term" value="F:catalytic activity"/>
    <property type="evidence" value="ECO:0007669"/>
    <property type="project" value="InterPro"/>
</dbReference>
<dbReference type="AlphaFoldDB" id="A0A1A9F2H4"/>
<feature type="domain" description="MOSC" evidence="1">
    <location>
        <begin position="31"/>
        <end position="160"/>
    </location>
</feature>
<dbReference type="InterPro" id="IPR005302">
    <property type="entry name" value="MoCF_Sase_C"/>
</dbReference>
<accession>A0A1A9F2H4</accession>
<evidence type="ECO:0000313" key="2">
    <source>
        <dbReference type="EMBL" id="ANG64365.1"/>
    </source>
</evidence>
<dbReference type="GO" id="GO:0030170">
    <property type="term" value="F:pyridoxal phosphate binding"/>
    <property type="evidence" value="ECO:0007669"/>
    <property type="project" value="InterPro"/>
</dbReference>
<dbReference type="EMBL" id="CP015839">
    <property type="protein sequence ID" value="ANG64365.1"/>
    <property type="molecule type" value="Genomic_DNA"/>
</dbReference>
<reference evidence="2 3" key="2">
    <citation type="journal article" date="2018" name="Int. J. Syst. Evol. Microbiol.">
        <title>Marinobacterium aestuarii sp. nov., a benzene-degrading marine bacterium isolated from estuary sediment.</title>
        <authorList>
            <person name="Bae S.S."/>
            <person name="Jung J."/>
            <person name="Chung D."/>
            <person name="Baek K."/>
        </authorList>
    </citation>
    <scope>NUCLEOTIDE SEQUENCE [LARGE SCALE GENOMIC DNA]</scope>
    <source>
        <strain evidence="2 3">ST58-10</strain>
    </source>
</reference>
<dbReference type="GO" id="GO:0030151">
    <property type="term" value="F:molybdenum ion binding"/>
    <property type="evidence" value="ECO:0007669"/>
    <property type="project" value="InterPro"/>
</dbReference>
<dbReference type="SUPFAM" id="SSF50800">
    <property type="entry name" value="PK beta-barrel domain-like"/>
    <property type="match status" value="1"/>
</dbReference>
<dbReference type="PANTHER" id="PTHR36930:SF1">
    <property type="entry name" value="MOSC DOMAIN-CONTAINING PROTEIN"/>
    <property type="match status" value="1"/>
</dbReference>
<dbReference type="InterPro" id="IPR011037">
    <property type="entry name" value="Pyrv_Knase-like_insert_dom_sf"/>
</dbReference>
<dbReference type="PROSITE" id="PS51340">
    <property type="entry name" value="MOSC"/>
    <property type="match status" value="1"/>
</dbReference>